<feature type="domain" description="YvlB/LiaX N-terminal" evidence="1">
    <location>
        <begin position="3"/>
        <end position="34"/>
    </location>
</feature>
<proteinExistence type="predicted"/>
<organism evidence="2 3">
    <name type="scientific">Caloramator australicus RC3</name>
    <dbReference type="NCBI Taxonomy" id="857293"/>
    <lineage>
        <taxon>Bacteria</taxon>
        <taxon>Bacillati</taxon>
        <taxon>Bacillota</taxon>
        <taxon>Clostridia</taxon>
        <taxon>Eubacteriales</taxon>
        <taxon>Clostridiaceae</taxon>
        <taxon>Caloramator</taxon>
    </lineage>
</organism>
<dbReference type="eggNOG" id="ENOG50305PD">
    <property type="taxonomic scope" value="Bacteria"/>
</dbReference>
<gene>
    <name evidence="2" type="ORF">CAAU_2658</name>
</gene>
<accession>I7KWX5</accession>
<evidence type="ECO:0000313" key="2">
    <source>
        <dbReference type="EMBL" id="CCJ34741.1"/>
    </source>
</evidence>
<name>I7KWX5_9CLOT</name>
<comment type="caution">
    <text evidence="2">The sequence shown here is derived from an EMBL/GenBank/DDBJ whole genome shotgun (WGS) entry which is preliminary data.</text>
</comment>
<sequence length="120" mass="13159">MKDEILRILSMVSDGKISQEKAAELIDALYQREEKSNNDYDNKILKVKVLSHEGDNVNVNFPVKAAKAILKATGKFPITMGDQITNIDMNALIEALDASVIGKIVDVKSAEGDIVEVTIE</sequence>
<reference evidence="2 3" key="1">
    <citation type="journal article" date="2011" name="J. Bacteriol.">
        <title>Draft genome sequence of Caloramator australicus strain RC3T, a thermoanaerobe from the Great Artesian Basin of Australia.</title>
        <authorList>
            <person name="Ogg C.D."/>
            <person name="Patel B.K.C."/>
        </authorList>
    </citation>
    <scope>NUCLEOTIDE SEQUENCE [LARGE SCALE GENOMIC DNA]</scope>
    <source>
        <strain evidence="2 3">RC3</strain>
    </source>
</reference>
<evidence type="ECO:0000313" key="3">
    <source>
        <dbReference type="Proteomes" id="UP000007652"/>
    </source>
</evidence>
<dbReference type="InterPro" id="IPR053959">
    <property type="entry name" value="YvlB/LiaX_N"/>
</dbReference>
<evidence type="ECO:0000259" key="1">
    <source>
        <dbReference type="Pfam" id="PF22746"/>
    </source>
</evidence>
<dbReference type="OrthoDB" id="9808584at2"/>
<dbReference type="RefSeq" id="WP_008909982.1">
    <property type="nucleotide sequence ID" value="NZ_CAKP01000151.1"/>
</dbReference>
<dbReference type="AlphaFoldDB" id="I7KWX5"/>
<protein>
    <recommendedName>
        <fullName evidence="1">YvlB/LiaX N-terminal domain-containing protein</fullName>
    </recommendedName>
</protein>
<dbReference type="EMBL" id="CAKP01000151">
    <property type="protein sequence ID" value="CCJ34741.1"/>
    <property type="molecule type" value="Genomic_DNA"/>
</dbReference>
<dbReference type="Proteomes" id="UP000007652">
    <property type="component" value="Unassembled WGS sequence"/>
</dbReference>
<dbReference type="Pfam" id="PF22746">
    <property type="entry name" value="SHOCT-like_DUF2089-C"/>
    <property type="match status" value="1"/>
</dbReference>
<keyword evidence="3" id="KW-1185">Reference proteome</keyword>
<dbReference type="STRING" id="857293.CAAU_2658"/>